<dbReference type="InterPro" id="IPR000456">
    <property type="entry name" value="Ribosomal_bL17"/>
</dbReference>
<evidence type="ECO:0000256" key="3">
    <source>
        <dbReference type="ARBA" id="ARBA00023274"/>
    </source>
</evidence>
<sequence>MRKGNAFRQLSRMPKHKWAMLRNMVTSLIKHERIETTMPKAKELRRVAEKVIGWAKDGSLHARRMADKIVREKPVLSKLFEVLGPRYQDREGGYTRVLQLARRRQGDNAPMAIIEYVDRPGEIRAARPPPARLARAMVAANPPQISSEQADQLTADQDDSTESAKK</sequence>
<reference evidence="9" key="1">
    <citation type="submission" date="2021-01" db="EMBL/GenBank/DDBJ databases">
        <authorList>
            <person name="Corre E."/>
            <person name="Pelletier E."/>
            <person name="Niang G."/>
            <person name="Scheremetjew M."/>
            <person name="Finn R."/>
            <person name="Kale V."/>
            <person name="Holt S."/>
            <person name="Cochrane G."/>
            <person name="Meng A."/>
            <person name="Brown T."/>
            <person name="Cohen L."/>
        </authorList>
    </citation>
    <scope>NUCLEOTIDE SEQUENCE</scope>
    <source>
        <strain evidence="9">CCMP2084</strain>
    </source>
</reference>
<evidence type="ECO:0000256" key="6">
    <source>
        <dbReference type="ARBA" id="ARBA00082728"/>
    </source>
</evidence>
<evidence type="ECO:0000256" key="4">
    <source>
        <dbReference type="ARBA" id="ARBA00072708"/>
    </source>
</evidence>
<organism evidence="9">
    <name type="scientific">Attheya septentrionalis</name>
    <dbReference type="NCBI Taxonomy" id="420275"/>
    <lineage>
        <taxon>Eukaryota</taxon>
        <taxon>Sar</taxon>
        <taxon>Stramenopiles</taxon>
        <taxon>Ochrophyta</taxon>
        <taxon>Bacillariophyta</taxon>
        <taxon>Coscinodiscophyceae</taxon>
        <taxon>Chaetocerotophycidae</taxon>
        <taxon>Chaetocerotales</taxon>
        <taxon>Attheyaceae</taxon>
        <taxon>Attheya</taxon>
    </lineage>
</organism>
<evidence type="ECO:0000256" key="8">
    <source>
        <dbReference type="SAM" id="MobiDB-lite"/>
    </source>
</evidence>
<accession>A0A7S2UAW0</accession>
<comment type="similarity">
    <text evidence="1 7">Belongs to the bacterial ribosomal protein bL17 family.</text>
</comment>
<dbReference type="GO" id="GO:0006412">
    <property type="term" value="P:translation"/>
    <property type="evidence" value="ECO:0007669"/>
    <property type="project" value="InterPro"/>
</dbReference>
<feature type="compositionally biased region" description="Acidic residues" evidence="8">
    <location>
        <begin position="156"/>
        <end position="166"/>
    </location>
</feature>
<evidence type="ECO:0000256" key="1">
    <source>
        <dbReference type="ARBA" id="ARBA00008777"/>
    </source>
</evidence>
<dbReference type="InterPro" id="IPR036373">
    <property type="entry name" value="Ribosomal_bL17_sf"/>
</dbReference>
<keyword evidence="2 7" id="KW-0689">Ribosomal protein</keyword>
<dbReference type="SUPFAM" id="SSF64263">
    <property type="entry name" value="Prokaryotic ribosomal protein L17"/>
    <property type="match status" value="1"/>
</dbReference>
<feature type="region of interest" description="Disordered" evidence="8">
    <location>
        <begin position="138"/>
        <end position="166"/>
    </location>
</feature>
<gene>
    <name evidence="9" type="ORF">ASEP1449_LOCUS6020</name>
</gene>
<dbReference type="Pfam" id="PF01196">
    <property type="entry name" value="Ribosomal_L17"/>
    <property type="match status" value="1"/>
</dbReference>
<evidence type="ECO:0000313" key="9">
    <source>
        <dbReference type="EMBL" id="CAD9814195.1"/>
    </source>
</evidence>
<evidence type="ECO:0000256" key="7">
    <source>
        <dbReference type="RuleBase" id="RU000660"/>
    </source>
</evidence>
<dbReference type="NCBIfam" id="TIGR00059">
    <property type="entry name" value="L17"/>
    <property type="match status" value="1"/>
</dbReference>
<dbReference type="PANTHER" id="PTHR14413:SF16">
    <property type="entry name" value="LARGE RIBOSOMAL SUBUNIT PROTEIN BL17M"/>
    <property type="match status" value="1"/>
</dbReference>
<dbReference type="EMBL" id="HBHQ01008928">
    <property type="protein sequence ID" value="CAD9814195.1"/>
    <property type="molecule type" value="Transcribed_RNA"/>
</dbReference>
<keyword evidence="3 7" id="KW-0687">Ribonucleoprotein</keyword>
<dbReference type="GO" id="GO:0022625">
    <property type="term" value="C:cytosolic large ribosomal subunit"/>
    <property type="evidence" value="ECO:0007669"/>
    <property type="project" value="TreeGrafter"/>
</dbReference>
<dbReference type="Gene3D" id="3.90.1030.10">
    <property type="entry name" value="Ribosomal protein L17"/>
    <property type="match status" value="1"/>
</dbReference>
<dbReference type="HAMAP" id="MF_01368">
    <property type="entry name" value="Ribosomal_bL17"/>
    <property type="match status" value="1"/>
</dbReference>
<protein>
    <recommendedName>
        <fullName evidence="4">Large ribosomal subunit protein bL17c</fullName>
    </recommendedName>
    <alternativeName>
        <fullName evidence="5">50S ribosomal protein L17, chloroplastic</fullName>
    </alternativeName>
    <alternativeName>
        <fullName evidence="6">CL17</fullName>
    </alternativeName>
</protein>
<name>A0A7S2UAW0_9STRA</name>
<evidence type="ECO:0000256" key="2">
    <source>
        <dbReference type="ARBA" id="ARBA00022980"/>
    </source>
</evidence>
<dbReference type="GO" id="GO:0003735">
    <property type="term" value="F:structural constituent of ribosome"/>
    <property type="evidence" value="ECO:0007669"/>
    <property type="project" value="InterPro"/>
</dbReference>
<feature type="compositionally biased region" description="Polar residues" evidence="8">
    <location>
        <begin position="143"/>
        <end position="155"/>
    </location>
</feature>
<dbReference type="PANTHER" id="PTHR14413">
    <property type="entry name" value="RIBOSOMAL PROTEIN L17"/>
    <property type="match status" value="1"/>
</dbReference>
<evidence type="ECO:0000256" key="5">
    <source>
        <dbReference type="ARBA" id="ARBA00077677"/>
    </source>
</evidence>
<proteinExistence type="inferred from homology"/>
<dbReference type="AlphaFoldDB" id="A0A7S2UAW0"/>
<dbReference type="FunFam" id="3.90.1030.10:FF:000001">
    <property type="entry name" value="50S ribosomal protein L17"/>
    <property type="match status" value="1"/>
</dbReference>